<evidence type="ECO:0000256" key="2">
    <source>
        <dbReference type="ARBA" id="ARBA00022842"/>
    </source>
</evidence>
<dbReference type="Gene3D" id="3.40.50.10680">
    <property type="entry name" value="CofD-like domains"/>
    <property type="match status" value="1"/>
</dbReference>
<dbReference type="PANTHER" id="PTHR43007:SF1">
    <property type="entry name" value="2-PHOSPHO-L-LACTATE TRANSFERASE"/>
    <property type="match status" value="1"/>
</dbReference>
<dbReference type="InterPro" id="IPR010115">
    <property type="entry name" value="FbiA/CofD"/>
</dbReference>
<comment type="cofactor">
    <cofactor evidence="3">
        <name>Mg(2+)</name>
        <dbReference type="ChEBI" id="CHEBI:18420"/>
    </cofactor>
</comment>
<keyword evidence="5" id="KW-1185">Reference proteome</keyword>
<dbReference type="InterPro" id="IPR038136">
    <property type="entry name" value="CofD-like_dom_sf"/>
</dbReference>
<reference evidence="4" key="1">
    <citation type="submission" date="2022-08" db="EMBL/GenBank/DDBJ databases">
        <title>Genomic Encyclopedia of Type Strains, Phase V (KMG-V): Genome sequencing to study the core and pangenomes of soil and plant-associated prokaryotes.</title>
        <authorList>
            <person name="Whitman W."/>
        </authorList>
    </citation>
    <scope>NUCLEOTIDE SEQUENCE</scope>
    <source>
        <strain evidence="4">PS</strain>
    </source>
</reference>
<protein>
    <recommendedName>
        <fullName evidence="3">2-phospho-L-lactate transferase</fullName>
        <ecNumber evidence="3">2.7.8.28</ecNumber>
    </recommendedName>
    <alternativeName>
        <fullName evidence="3">EPPG:FO PEP transferase</fullName>
    </alternativeName>
</protein>
<evidence type="ECO:0000313" key="5">
    <source>
        <dbReference type="Proteomes" id="UP001140258"/>
    </source>
</evidence>
<comment type="similarity">
    <text evidence="3">Belongs to the CofD family.</text>
</comment>
<dbReference type="PANTHER" id="PTHR43007">
    <property type="entry name" value="2-PHOSPHO-L-LACTATE TRANSFERASE"/>
    <property type="match status" value="1"/>
</dbReference>
<dbReference type="Gene3D" id="1.10.8.240">
    <property type="entry name" value="CofD-like domain"/>
    <property type="match status" value="1"/>
</dbReference>
<proteinExistence type="inferred from homology"/>
<keyword evidence="1 3" id="KW-0808">Transferase</keyword>
<dbReference type="HAMAP" id="MF_01257">
    <property type="entry name" value="CofD"/>
    <property type="match status" value="1"/>
</dbReference>
<evidence type="ECO:0000256" key="3">
    <source>
        <dbReference type="HAMAP-Rule" id="MF_01257"/>
    </source>
</evidence>
<evidence type="ECO:0000256" key="1">
    <source>
        <dbReference type="ARBA" id="ARBA00022679"/>
    </source>
</evidence>
<dbReference type="SUPFAM" id="SSF142338">
    <property type="entry name" value="CofD-like"/>
    <property type="match status" value="1"/>
</dbReference>
<comment type="caution">
    <text evidence="4">The sequence shown here is derived from an EMBL/GenBank/DDBJ whole genome shotgun (WGS) entry which is preliminary data.</text>
</comment>
<sequence length="348" mass="39162">MTIKNSLTNHSNTFKDLKITILSGGTGTPKLIQGFDNIEELDKKNMSIIVNTGEDNWIGNIYLSPDVDTVLYTLSGLINEETWYGVKNDTFECHEQLKKYGFDEVLKIGDKDRALKTHKSNLIKKGAKLSNIIDEERKGLGICAKIYPMSNDKVETKILIVDEESDNKLIDNKSDVGVKKQHLLIKFHDFWINRRGNSKVVDVFYENSNYAEAVEGAIEDIKNSDIIIIGPSNPITSINPILSIPKIRECLKNKVVYAVSPIIGNNPVSGPVGTLMQSKGYEVSSKSVYEIYKDILDVFIIDTSDSNDIIDNIGNIEILKCNTIMKNIDDKKQLAKEILNHYVKNFKE</sequence>
<dbReference type="GO" id="GO:0043743">
    <property type="term" value="F:LPPG:FO 2-phospho-L-lactate transferase activity"/>
    <property type="evidence" value="ECO:0007669"/>
    <property type="project" value="UniProtKB-EC"/>
</dbReference>
<dbReference type="EMBL" id="JANUCQ010000003">
    <property type="protein sequence ID" value="MCS3922457.1"/>
    <property type="molecule type" value="Genomic_DNA"/>
</dbReference>
<gene>
    <name evidence="3" type="primary">cofD</name>
    <name evidence="4" type="ORF">M2325_001153</name>
</gene>
<keyword evidence="2 3" id="KW-0460">Magnesium</keyword>
<name>A0ABT2EWZ2_METVO</name>
<comment type="pathway">
    <text evidence="3">Cofactor biosynthesis; coenzyme F420 biosynthesis.</text>
</comment>
<comment type="catalytic activity">
    <reaction evidence="3">
        <text>(2S)-lactyl-2-diphospho-5'-guanosine + 7,8-didemethyl-8-hydroxy-5-deazariboflavin = oxidized coenzyme F420-0 + GMP + H(+)</text>
        <dbReference type="Rhea" id="RHEA:63444"/>
        <dbReference type="ChEBI" id="CHEBI:15378"/>
        <dbReference type="ChEBI" id="CHEBI:58115"/>
        <dbReference type="ChEBI" id="CHEBI:59435"/>
        <dbReference type="ChEBI" id="CHEBI:59904"/>
        <dbReference type="ChEBI" id="CHEBI:59907"/>
        <dbReference type="EC" id="2.7.8.28"/>
    </reaction>
</comment>
<dbReference type="InterPro" id="IPR002882">
    <property type="entry name" value="CofD"/>
</dbReference>
<evidence type="ECO:0000313" key="4">
    <source>
        <dbReference type="EMBL" id="MCS3922457.1"/>
    </source>
</evidence>
<dbReference type="EC" id="2.7.8.28" evidence="3"/>
<comment type="subunit">
    <text evidence="3">Homodimer.</text>
</comment>
<comment type="function">
    <text evidence="3">Catalyzes the transfer of the 2-phospholactate moiety from (2S)-lactyl-2-diphospho-5'-guanosine to 7,8-didemethyl-8-hydroxy-5-deazariboflavin (FO) with the formation of oxidized coenzyme F420-0 and GMP.</text>
</comment>
<dbReference type="NCBIfam" id="TIGR01819">
    <property type="entry name" value="F420_cofD"/>
    <property type="match status" value="1"/>
</dbReference>
<dbReference type="CDD" id="cd07186">
    <property type="entry name" value="CofD_like"/>
    <property type="match status" value="1"/>
</dbReference>
<dbReference type="RefSeq" id="WP_259052007.1">
    <property type="nucleotide sequence ID" value="NZ_JANUCQ010000003.1"/>
</dbReference>
<feature type="binding site" evidence="3">
    <location>
        <position position="68"/>
    </location>
    <ligand>
        <name>7,8-didemethyl-8-hydroxy-5-deazariboflavin</name>
        <dbReference type="ChEBI" id="CHEBI:59904"/>
    </ligand>
</feature>
<feature type="binding site" evidence="3">
    <location>
        <position position="107"/>
    </location>
    <ligand>
        <name>7,8-didemethyl-8-hydroxy-5-deazariboflavin</name>
        <dbReference type="ChEBI" id="CHEBI:59904"/>
    </ligand>
</feature>
<dbReference type="Pfam" id="PF01933">
    <property type="entry name" value="CofD"/>
    <property type="match status" value="1"/>
</dbReference>
<organism evidence="4 5">
    <name type="scientific">Methanococcus voltae PS</name>
    <dbReference type="NCBI Taxonomy" id="523842"/>
    <lineage>
        <taxon>Archaea</taxon>
        <taxon>Methanobacteriati</taxon>
        <taxon>Methanobacteriota</taxon>
        <taxon>Methanomada group</taxon>
        <taxon>Methanococci</taxon>
        <taxon>Methanococcales</taxon>
        <taxon>Methanococcaceae</taxon>
        <taxon>Methanococcus</taxon>
    </lineage>
</organism>
<dbReference type="Proteomes" id="UP001140258">
    <property type="component" value="Unassembled WGS sequence"/>
</dbReference>
<accession>A0ABT2EWZ2</accession>